<feature type="compositionally biased region" description="Basic and acidic residues" evidence="4">
    <location>
        <begin position="30"/>
        <end position="45"/>
    </location>
</feature>
<protein>
    <recommendedName>
        <fullName evidence="5">ParB-like N-terminal domain-containing protein</fullName>
    </recommendedName>
</protein>
<dbReference type="InterPro" id="IPR057240">
    <property type="entry name" value="ParB_dimer_C"/>
</dbReference>
<keyword evidence="3" id="KW-0238">DNA-binding</keyword>
<evidence type="ECO:0000313" key="6">
    <source>
        <dbReference type="EMBL" id="SUZ91509.1"/>
    </source>
</evidence>
<dbReference type="InterPro" id="IPR003115">
    <property type="entry name" value="ParB_N"/>
</dbReference>
<name>A0A381RKN5_9ZZZZ</name>
<organism evidence="6">
    <name type="scientific">marine metagenome</name>
    <dbReference type="NCBI Taxonomy" id="408172"/>
    <lineage>
        <taxon>unclassified sequences</taxon>
        <taxon>metagenomes</taxon>
        <taxon>ecological metagenomes</taxon>
    </lineage>
</organism>
<dbReference type="InterPro" id="IPR041468">
    <property type="entry name" value="HTH_ParB/Spo0J"/>
</dbReference>
<dbReference type="InterPro" id="IPR004437">
    <property type="entry name" value="ParB/RepB/Spo0J"/>
</dbReference>
<dbReference type="Gene3D" id="1.10.10.2830">
    <property type="match status" value="1"/>
</dbReference>
<evidence type="ECO:0000256" key="2">
    <source>
        <dbReference type="ARBA" id="ARBA00022829"/>
    </source>
</evidence>
<keyword evidence="2" id="KW-0159">Chromosome partition</keyword>
<feature type="compositionally biased region" description="Basic and acidic residues" evidence="4">
    <location>
        <begin position="1"/>
        <end position="13"/>
    </location>
</feature>
<evidence type="ECO:0000259" key="5">
    <source>
        <dbReference type="SMART" id="SM00470"/>
    </source>
</evidence>
<feature type="region of interest" description="Disordered" evidence="4">
    <location>
        <begin position="1"/>
        <end position="45"/>
    </location>
</feature>
<dbReference type="PANTHER" id="PTHR33375">
    <property type="entry name" value="CHROMOSOME-PARTITIONING PROTEIN PARB-RELATED"/>
    <property type="match status" value="1"/>
</dbReference>
<dbReference type="PANTHER" id="PTHR33375:SF1">
    <property type="entry name" value="CHROMOSOME-PARTITIONING PROTEIN PARB-RELATED"/>
    <property type="match status" value="1"/>
</dbReference>
<dbReference type="GO" id="GO:0005694">
    <property type="term" value="C:chromosome"/>
    <property type="evidence" value="ECO:0007669"/>
    <property type="project" value="TreeGrafter"/>
</dbReference>
<dbReference type="CDD" id="cd16393">
    <property type="entry name" value="SPO0J_N"/>
    <property type="match status" value="1"/>
</dbReference>
<reference evidence="6" key="1">
    <citation type="submission" date="2018-05" db="EMBL/GenBank/DDBJ databases">
        <authorList>
            <person name="Lanie J.A."/>
            <person name="Ng W.-L."/>
            <person name="Kazmierczak K.M."/>
            <person name="Andrzejewski T.M."/>
            <person name="Davidsen T.M."/>
            <person name="Wayne K.J."/>
            <person name="Tettelin H."/>
            <person name="Glass J.I."/>
            <person name="Rusch D."/>
            <person name="Podicherti R."/>
            <person name="Tsui H.-C.T."/>
            <person name="Winkler M.E."/>
        </authorList>
    </citation>
    <scope>NUCLEOTIDE SEQUENCE</scope>
</reference>
<dbReference type="SUPFAM" id="SSF110849">
    <property type="entry name" value="ParB/Sulfiredoxin"/>
    <property type="match status" value="1"/>
</dbReference>
<dbReference type="EMBL" id="UINC01001980">
    <property type="protein sequence ID" value="SUZ91509.1"/>
    <property type="molecule type" value="Genomic_DNA"/>
</dbReference>
<accession>A0A381RKN5</accession>
<dbReference type="Pfam" id="PF17762">
    <property type="entry name" value="HTH_ParB"/>
    <property type="match status" value="1"/>
</dbReference>
<gene>
    <name evidence="6" type="ORF">METZ01_LOCUS44363</name>
</gene>
<dbReference type="GO" id="GO:0003677">
    <property type="term" value="F:DNA binding"/>
    <property type="evidence" value="ECO:0007669"/>
    <property type="project" value="UniProtKB-KW"/>
</dbReference>
<dbReference type="GO" id="GO:0045881">
    <property type="term" value="P:positive regulation of sporulation resulting in formation of a cellular spore"/>
    <property type="evidence" value="ECO:0007669"/>
    <property type="project" value="TreeGrafter"/>
</dbReference>
<dbReference type="InterPro" id="IPR050336">
    <property type="entry name" value="Chromosome_partition/occlusion"/>
</dbReference>
<evidence type="ECO:0000256" key="1">
    <source>
        <dbReference type="ARBA" id="ARBA00006295"/>
    </source>
</evidence>
<evidence type="ECO:0000256" key="4">
    <source>
        <dbReference type="SAM" id="MobiDB-lite"/>
    </source>
</evidence>
<comment type="similarity">
    <text evidence="1">Belongs to the ParB family.</text>
</comment>
<dbReference type="SUPFAM" id="SSF109709">
    <property type="entry name" value="KorB DNA-binding domain-like"/>
    <property type="match status" value="1"/>
</dbReference>
<dbReference type="SMART" id="SM00470">
    <property type="entry name" value="ParB"/>
    <property type="match status" value="1"/>
</dbReference>
<dbReference type="FunFam" id="3.90.1530.30:FF:000001">
    <property type="entry name" value="Chromosome partitioning protein ParB"/>
    <property type="match status" value="1"/>
</dbReference>
<dbReference type="Pfam" id="PF23552">
    <property type="entry name" value="ParB_C"/>
    <property type="match status" value="1"/>
</dbReference>
<dbReference type="FunFam" id="1.10.10.2830:FF:000001">
    <property type="entry name" value="Chromosome partitioning protein ParB"/>
    <property type="match status" value="1"/>
</dbReference>
<sequence length="284" mass="31623">MEALIRPEAEQKKKPGKKPVATKPGVTEIPLKEIRPNPNQPRRDFDESALEELAASIKEKGVVTPVTVRDTEDGYELVAGERRWRASKKCRKRTIPAYVITVKDDAEMMEMALIENIQREDLNSLEESEAYAVLNSKFEMSHVAIAKAVGKKRVTVSNSLRLLKLPPDIRKSLRKGDISAGHARAILQAKTGPAMNKIWKAILKKDLSVRGAEALVKASTELPKKKKIIFSKKSHQIQALENQLIEVLGTKVTLKPGKKGGAIEISYFSDDDLERILDLINSIS</sequence>
<dbReference type="InterPro" id="IPR036086">
    <property type="entry name" value="ParB/Sulfiredoxin_sf"/>
</dbReference>
<feature type="domain" description="ParB-like N-terminal" evidence="5">
    <location>
        <begin position="27"/>
        <end position="117"/>
    </location>
</feature>
<dbReference type="Gene3D" id="3.90.1530.30">
    <property type="match status" value="1"/>
</dbReference>
<dbReference type="AlphaFoldDB" id="A0A381RKN5"/>
<dbReference type="Pfam" id="PF02195">
    <property type="entry name" value="ParB_N"/>
    <property type="match status" value="1"/>
</dbReference>
<proteinExistence type="inferred from homology"/>
<dbReference type="GO" id="GO:0007059">
    <property type="term" value="P:chromosome segregation"/>
    <property type="evidence" value="ECO:0007669"/>
    <property type="project" value="UniProtKB-KW"/>
</dbReference>
<evidence type="ECO:0000256" key="3">
    <source>
        <dbReference type="ARBA" id="ARBA00023125"/>
    </source>
</evidence>
<dbReference type="NCBIfam" id="TIGR00180">
    <property type="entry name" value="parB_part"/>
    <property type="match status" value="1"/>
</dbReference>